<keyword evidence="6" id="KW-1185">Reference proteome</keyword>
<dbReference type="Pfam" id="PF03004">
    <property type="entry name" value="Transposase_24"/>
    <property type="match status" value="1"/>
</dbReference>
<dbReference type="Pfam" id="PF13960">
    <property type="entry name" value="DUF4218"/>
    <property type="match status" value="1"/>
</dbReference>
<dbReference type="AlphaFoldDB" id="A0AAV6WYB0"/>
<comment type="caution">
    <text evidence="5">The sequence shown here is derived from an EMBL/GenBank/DDBJ whole genome shotgun (WGS) entry which is preliminary data.</text>
</comment>
<dbReference type="EMBL" id="WHWC01000011">
    <property type="protein sequence ID" value="KAG8374000.1"/>
    <property type="molecule type" value="Genomic_DNA"/>
</dbReference>
<evidence type="ECO:0000313" key="5">
    <source>
        <dbReference type="EMBL" id="KAG8374000.1"/>
    </source>
</evidence>
<feature type="domain" description="Transposase-associated" evidence="4">
    <location>
        <begin position="3"/>
        <end position="76"/>
    </location>
</feature>
<dbReference type="PANTHER" id="PTHR10775:SF185">
    <property type="entry name" value="OS08G0208400 PROTEIN"/>
    <property type="match status" value="1"/>
</dbReference>
<evidence type="ECO:0008006" key="7">
    <source>
        <dbReference type="Google" id="ProtNLM"/>
    </source>
</evidence>
<sequence>MDKSWMTLEDRRRPEYENGVQQFLNFAYSSIQPRESIRCPCRKCNNVYFQNRGDVEADLLQYGIIRNYNTWVLHGEELDESDDEEFDFDEEEDDDQVEFDEVNNSNPRGNQNEYADIQSMLEDCYTASTTNSWRGDESLRNENAVPESESDKFMRLLRDADTELYPGCEKFTKLSFVVTLMHLKILSRWSNKSFSMLLEILKKALPNGKTLPSSYYEAKKIIKDLGLDYEKIHSCVNDCVLFRKEYEKKKECPKCSAPRYKFIKVDHEINGEKKRNKIAQKVLRYFPLKPRLQRLFISKKTAEDLRWHKEKCENDGVLRHPADAGEWKEFDKTHESFAQDPRNVRLGLTTDGFNPFSNMSLSHSTWPVILLPYNLPPWKCLKAPFFILSMLIPGPTSPGNDIDVFLEPLIDELKDLWDHGVETYDASTGTNFNLRAAILWTIHDFPGYGIISGWSTKGYLACPICNKETCSLWLKNAKKICYMGHRRFLSRHHKWRDLKSAFDGKKENRDKPVPLTGNDVMEQLGCVRPVTYLYKLKQYVGNKTFPEGSIAEGYIAEECLTFCSMYLNDIETQFSKAERNYERREDRSQQNLSVFCENSRLVGKGIYAYLNEKSCKQVHAYVLKNCDEVLTFISEHKEELKQNGGANVEKRHEESFSKWFEERIVLASSERSHAVSEDLVHLAYGPDKRVTHYEACIVNGIRFHTKQREMNKKTQNSGVVVKVEEESGFRDYYGVLTDIIQLDYLGNHHVVLFKCDWYEGRSVQKDKYGCTSINTSKPWKTNEPYVLASHAQQVFYVNDIKLGNDWKVVIEAQGRSSWNILENKEYECVTIDESCQHNQLDSRVGMEDFLSDTPEWLRNDIPPTAVDSNGVTPIEEQQKFNLQENFQVKKIVIDQFNRQYRSRRHKLHAYYLKRKDDEDILHKPPNGVLQNDWEQFINYVESDEFKRLSDRNKENRKKLTMSHACGTKSIAQYCFEERDPETEQEPTRTDAWRITRHSNKKNGWVDQASRVVFDNLTRLQRTPIEEDEDPMSEDEAFIQVFGEEKSSRLRGCGDGLKPPSKRQRINTELEKENEELRKKAEEDSKTLETLKEKNKEMALRLESLESQVNNQEAQVQSQVQDFLKSQLPAIIQNLGISGHPLANFELKRLTCKLFVPFHSALHSWKEEKRHKLHVISLPSKFMLGLSLSANLS</sequence>
<evidence type="ECO:0000259" key="4">
    <source>
        <dbReference type="Pfam" id="PF13963"/>
    </source>
</evidence>
<dbReference type="Pfam" id="PF13952">
    <property type="entry name" value="DUF4216"/>
    <property type="match status" value="1"/>
</dbReference>
<dbReference type="InterPro" id="IPR025452">
    <property type="entry name" value="DUF4218"/>
</dbReference>
<feature type="domain" description="DUF4218" evidence="3">
    <location>
        <begin position="532"/>
        <end position="580"/>
    </location>
</feature>
<dbReference type="PANTHER" id="PTHR10775">
    <property type="entry name" value="OS08G0208400 PROTEIN"/>
    <property type="match status" value="1"/>
</dbReference>
<evidence type="ECO:0000256" key="1">
    <source>
        <dbReference type="SAM" id="Coils"/>
    </source>
</evidence>
<dbReference type="Proteomes" id="UP000826271">
    <property type="component" value="Unassembled WGS sequence"/>
</dbReference>
<dbReference type="InterPro" id="IPR004242">
    <property type="entry name" value="Transposase_21"/>
</dbReference>
<organism evidence="5 6">
    <name type="scientific">Buddleja alternifolia</name>
    <dbReference type="NCBI Taxonomy" id="168488"/>
    <lineage>
        <taxon>Eukaryota</taxon>
        <taxon>Viridiplantae</taxon>
        <taxon>Streptophyta</taxon>
        <taxon>Embryophyta</taxon>
        <taxon>Tracheophyta</taxon>
        <taxon>Spermatophyta</taxon>
        <taxon>Magnoliopsida</taxon>
        <taxon>eudicotyledons</taxon>
        <taxon>Gunneridae</taxon>
        <taxon>Pentapetalae</taxon>
        <taxon>asterids</taxon>
        <taxon>lamiids</taxon>
        <taxon>Lamiales</taxon>
        <taxon>Scrophulariaceae</taxon>
        <taxon>Buddlejeae</taxon>
        <taxon>Buddleja</taxon>
    </lineage>
</organism>
<reference evidence="5" key="1">
    <citation type="submission" date="2019-10" db="EMBL/GenBank/DDBJ databases">
        <authorList>
            <person name="Zhang R."/>
            <person name="Pan Y."/>
            <person name="Wang J."/>
            <person name="Ma R."/>
            <person name="Yu S."/>
        </authorList>
    </citation>
    <scope>NUCLEOTIDE SEQUENCE</scope>
    <source>
        <strain evidence="5">LA-IB0</strain>
        <tissue evidence="5">Leaf</tissue>
    </source>
</reference>
<proteinExistence type="predicted"/>
<gene>
    <name evidence="5" type="ORF">BUALT_Bualt11G0085400</name>
</gene>
<dbReference type="Pfam" id="PF02992">
    <property type="entry name" value="Transposase_21"/>
    <property type="match status" value="1"/>
</dbReference>
<dbReference type="InterPro" id="IPR004252">
    <property type="entry name" value="Probable_transposase_24"/>
</dbReference>
<feature type="domain" description="DUF4216" evidence="2">
    <location>
        <begin position="740"/>
        <end position="809"/>
    </location>
</feature>
<dbReference type="Pfam" id="PF13963">
    <property type="entry name" value="Transpos_assoc"/>
    <property type="match status" value="1"/>
</dbReference>
<evidence type="ECO:0000313" key="6">
    <source>
        <dbReference type="Proteomes" id="UP000826271"/>
    </source>
</evidence>
<evidence type="ECO:0000259" key="2">
    <source>
        <dbReference type="Pfam" id="PF13952"/>
    </source>
</evidence>
<evidence type="ECO:0000259" key="3">
    <source>
        <dbReference type="Pfam" id="PF13960"/>
    </source>
</evidence>
<keyword evidence="1" id="KW-0175">Coiled coil</keyword>
<dbReference type="InterPro" id="IPR025312">
    <property type="entry name" value="DUF4216"/>
</dbReference>
<name>A0AAV6WYB0_9LAMI</name>
<dbReference type="InterPro" id="IPR029480">
    <property type="entry name" value="Transpos_assoc"/>
</dbReference>
<protein>
    <recommendedName>
        <fullName evidence="7">Transposase</fullName>
    </recommendedName>
</protein>
<feature type="coiled-coil region" evidence="1">
    <location>
        <begin position="1062"/>
        <end position="1121"/>
    </location>
</feature>
<accession>A0AAV6WYB0</accession>